<feature type="region of interest" description="Disordered" evidence="1">
    <location>
        <begin position="70"/>
        <end position="91"/>
    </location>
</feature>
<evidence type="ECO:0000313" key="3">
    <source>
        <dbReference type="Proteomes" id="UP001380186"/>
    </source>
</evidence>
<feature type="compositionally biased region" description="Basic and acidic residues" evidence="1">
    <location>
        <begin position="81"/>
        <end position="91"/>
    </location>
</feature>
<evidence type="ECO:0000313" key="2">
    <source>
        <dbReference type="EMBL" id="BEV05968.1"/>
    </source>
</evidence>
<organism evidence="2 3">
    <name type="scientific">Chryseobacterium gambrini</name>
    <dbReference type="NCBI Taxonomy" id="373672"/>
    <lineage>
        <taxon>Bacteria</taxon>
        <taxon>Pseudomonadati</taxon>
        <taxon>Bacteroidota</taxon>
        <taxon>Flavobacteriia</taxon>
        <taxon>Flavobacteriales</taxon>
        <taxon>Weeksellaceae</taxon>
        <taxon>Chryseobacterium group</taxon>
        <taxon>Chryseobacterium</taxon>
    </lineage>
</organism>
<gene>
    <name evidence="2" type="ORF">CRDW_33420</name>
</gene>
<evidence type="ECO:0008006" key="4">
    <source>
        <dbReference type="Google" id="ProtNLM"/>
    </source>
</evidence>
<proteinExistence type="predicted"/>
<keyword evidence="3" id="KW-1185">Reference proteome</keyword>
<protein>
    <recommendedName>
        <fullName evidence="4">Lipoprotein</fullName>
    </recommendedName>
</protein>
<reference evidence="2 3" key="1">
    <citation type="journal article" date="2020" name="Microbes Environ.">
        <title>Synthetic bacterial community of duckweed: a simple and stable system to study plant-microbe interactions.</title>
        <authorList>
            <person name="Ishizawa H."/>
            <person name="Tada M."/>
            <person name="Kuroda M."/>
            <person name="Inoue D."/>
            <person name="Futamata H."/>
            <person name="Ike M."/>
        </authorList>
    </citation>
    <scope>NUCLEOTIDE SEQUENCE [LARGE SCALE GENOMIC DNA]</scope>
    <source>
        <strain evidence="2 3">DW100</strain>
    </source>
</reference>
<sequence>MMKFWLGFLLSFSCGCWMHSQDVVNTQIIKMGGAIIIENYDSDPIADKVKAERKSLFVIRKKQIKQHKNIQKRNTKLGSVDSRKNHSEKSKTQITIYKDSDGDSIFSNASGRNVSAVFYPNSHPDLKKDLNNKVKSFFVLFQEHFIKKDTYYYLFFQDNGKLYQFFNKPPPAIE</sequence>
<accession>A0ABN7CHN0</accession>
<dbReference type="PROSITE" id="PS51257">
    <property type="entry name" value="PROKAR_LIPOPROTEIN"/>
    <property type="match status" value="1"/>
</dbReference>
<dbReference type="RefSeq" id="WP_271160458.1">
    <property type="nucleotide sequence ID" value="NZ_AP029022.1"/>
</dbReference>
<dbReference type="EMBL" id="AP029022">
    <property type="protein sequence ID" value="BEV05968.1"/>
    <property type="molecule type" value="Genomic_DNA"/>
</dbReference>
<dbReference type="Proteomes" id="UP001380186">
    <property type="component" value="Chromosome"/>
</dbReference>
<name>A0ABN7CHN0_9FLAO</name>
<evidence type="ECO:0000256" key="1">
    <source>
        <dbReference type="SAM" id="MobiDB-lite"/>
    </source>
</evidence>